<feature type="compositionally biased region" description="Acidic residues" evidence="1">
    <location>
        <begin position="77"/>
        <end position="108"/>
    </location>
</feature>
<feature type="region of interest" description="Disordered" evidence="1">
    <location>
        <begin position="50"/>
        <end position="209"/>
    </location>
</feature>
<dbReference type="AlphaFoldDB" id="A0AAE0I5S1"/>
<evidence type="ECO:0000313" key="2">
    <source>
        <dbReference type="EMBL" id="KAK3318824.1"/>
    </source>
</evidence>
<evidence type="ECO:0000256" key="1">
    <source>
        <dbReference type="SAM" id="MobiDB-lite"/>
    </source>
</evidence>
<evidence type="ECO:0000313" key="3">
    <source>
        <dbReference type="Proteomes" id="UP001283341"/>
    </source>
</evidence>
<organism evidence="2 3">
    <name type="scientific">Apodospora peruviana</name>
    <dbReference type="NCBI Taxonomy" id="516989"/>
    <lineage>
        <taxon>Eukaryota</taxon>
        <taxon>Fungi</taxon>
        <taxon>Dikarya</taxon>
        <taxon>Ascomycota</taxon>
        <taxon>Pezizomycotina</taxon>
        <taxon>Sordariomycetes</taxon>
        <taxon>Sordariomycetidae</taxon>
        <taxon>Sordariales</taxon>
        <taxon>Lasiosphaeriaceae</taxon>
        <taxon>Apodospora</taxon>
    </lineage>
</organism>
<dbReference type="Proteomes" id="UP001283341">
    <property type="component" value="Unassembled WGS sequence"/>
</dbReference>
<proteinExistence type="predicted"/>
<comment type="caution">
    <text evidence="2">The sequence shown here is derived from an EMBL/GenBank/DDBJ whole genome shotgun (WGS) entry which is preliminary data.</text>
</comment>
<dbReference type="EMBL" id="JAUEDM010000004">
    <property type="protein sequence ID" value="KAK3318824.1"/>
    <property type="molecule type" value="Genomic_DNA"/>
</dbReference>
<sequence>MRATDGTWKLPPAPELKLPLSPLLSSCFCLMPSVLPPTSCHSAVPLPQCPVAKESRKTTRTSSFPCPAVLRKKKKDEEDEEDEVEDEEDSDFDEEGGGDEGGEDEENGVADKAPPKKKLKTVIAPSDAAPQKNGNGVAKNGEAHEEEGDEEEGDEDEEEVPEDDEEGDEEEEEEAADELPTKAVKATGAAPAEEAVADALAAGGDDEED</sequence>
<reference evidence="2" key="1">
    <citation type="journal article" date="2023" name="Mol. Phylogenet. Evol.">
        <title>Genome-scale phylogeny and comparative genomics of the fungal order Sordariales.</title>
        <authorList>
            <person name="Hensen N."/>
            <person name="Bonometti L."/>
            <person name="Westerberg I."/>
            <person name="Brannstrom I.O."/>
            <person name="Guillou S."/>
            <person name="Cros-Aarteil S."/>
            <person name="Calhoun S."/>
            <person name="Haridas S."/>
            <person name="Kuo A."/>
            <person name="Mondo S."/>
            <person name="Pangilinan J."/>
            <person name="Riley R."/>
            <person name="LaButti K."/>
            <person name="Andreopoulos B."/>
            <person name="Lipzen A."/>
            <person name="Chen C."/>
            <person name="Yan M."/>
            <person name="Daum C."/>
            <person name="Ng V."/>
            <person name="Clum A."/>
            <person name="Steindorff A."/>
            <person name="Ohm R.A."/>
            <person name="Martin F."/>
            <person name="Silar P."/>
            <person name="Natvig D.O."/>
            <person name="Lalanne C."/>
            <person name="Gautier V."/>
            <person name="Ament-Velasquez S.L."/>
            <person name="Kruys A."/>
            <person name="Hutchinson M.I."/>
            <person name="Powell A.J."/>
            <person name="Barry K."/>
            <person name="Miller A.N."/>
            <person name="Grigoriev I.V."/>
            <person name="Debuchy R."/>
            <person name="Gladieux P."/>
            <person name="Hiltunen Thoren M."/>
            <person name="Johannesson H."/>
        </authorList>
    </citation>
    <scope>NUCLEOTIDE SEQUENCE</scope>
    <source>
        <strain evidence="2">CBS 118394</strain>
    </source>
</reference>
<feature type="compositionally biased region" description="Low complexity" evidence="1">
    <location>
        <begin position="181"/>
        <end position="203"/>
    </location>
</feature>
<reference evidence="2" key="2">
    <citation type="submission" date="2023-06" db="EMBL/GenBank/DDBJ databases">
        <authorList>
            <consortium name="Lawrence Berkeley National Laboratory"/>
            <person name="Haridas S."/>
            <person name="Hensen N."/>
            <person name="Bonometti L."/>
            <person name="Westerberg I."/>
            <person name="Brannstrom I.O."/>
            <person name="Guillou S."/>
            <person name="Cros-Aarteil S."/>
            <person name="Calhoun S."/>
            <person name="Kuo A."/>
            <person name="Mondo S."/>
            <person name="Pangilinan J."/>
            <person name="Riley R."/>
            <person name="Labutti K."/>
            <person name="Andreopoulos B."/>
            <person name="Lipzen A."/>
            <person name="Chen C."/>
            <person name="Yanf M."/>
            <person name="Daum C."/>
            <person name="Ng V."/>
            <person name="Clum A."/>
            <person name="Steindorff A."/>
            <person name="Ohm R."/>
            <person name="Martin F."/>
            <person name="Silar P."/>
            <person name="Natvig D."/>
            <person name="Lalanne C."/>
            <person name="Gautier V."/>
            <person name="Ament-Velasquez S.L."/>
            <person name="Kruys A."/>
            <person name="Hutchinson M.I."/>
            <person name="Powell A.J."/>
            <person name="Barry K."/>
            <person name="Miller A.N."/>
            <person name="Grigoriev I.V."/>
            <person name="Debuchy R."/>
            <person name="Gladieux P."/>
            <person name="Thoren M.H."/>
            <person name="Johannesson H."/>
        </authorList>
    </citation>
    <scope>NUCLEOTIDE SEQUENCE</scope>
    <source>
        <strain evidence="2">CBS 118394</strain>
    </source>
</reference>
<protein>
    <submittedName>
        <fullName evidence="2">Uncharacterized protein</fullName>
    </submittedName>
</protein>
<accession>A0AAE0I5S1</accession>
<feature type="compositionally biased region" description="Acidic residues" evidence="1">
    <location>
        <begin position="144"/>
        <end position="177"/>
    </location>
</feature>
<name>A0AAE0I5S1_9PEZI</name>
<gene>
    <name evidence="2" type="ORF">B0H66DRAFT_250426</name>
</gene>
<keyword evidence="3" id="KW-1185">Reference proteome</keyword>